<protein>
    <submittedName>
        <fullName evidence="3">DUF1115 domain-containing protein</fullName>
    </submittedName>
</protein>
<keyword evidence="2" id="KW-1185">Reference proteome</keyword>
<name>A0A1I8A7D7_9BILA</name>
<organism evidence="2 3">
    <name type="scientific">Steinernema glaseri</name>
    <dbReference type="NCBI Taxonomy" id="37863"/>
    <lineage>
        <taxon>Eukaryota</taxon>
        <taxon>Metazoa</taxon>
        <taxon>Ecdysozoa</taxon>
        <taxon>Nematoda</taxon>
        <taxon>Chromadorea</taxon>
        <taxon>Rhabditida</taxon>
        <taxon>Tylenchina</taxon>
        <taxon>Panagrolaimomorpha</taxon>
        <taxon>Strongyloidoidea</taxon>
        <taxon>Steinernematidae</taxon>
        <taxon>Steinernema</taxon>
    </lineage>
</organism>
<feature type="region of interest" description="Disordered" evidence="1">
    <location>
        <begin position="190"/>
        <end position="240"/>
    </location>
</feature>
<sequence length="240" mass="26825">MEYVKPQQTLMFTIKIALNKRVEVLPLASEKKFCTICLAAINPPKEPQLISSLCSFLSRRFVVGRVVFIVDEQSQPRVVVGVFRRDGVADALADKRAWRTLRQRPGQDHPLWGARRRPGKDGGGRFHRPTHLREPVHFGRWEDILVSARSGRREDVDAQGFGQSARSDKYGMSDRRHAAPLAGEWLHVGAEAGEPGAGPAEIGKSGCRRRSDGKSHLRLLVPPHRSDAEEEGSDGRQNDR</sequence>
<dbReference type="AlphaFoldDB" id="A0A1I8A7D7"/>
<dbReference type="WBParaSite" id="L893_g33427.t1">
    <property type="protein sequence ID" value="L893_g33427.t1"/>
    <property type="gene ID" value="L893_g33427"/>
</dbReference>
<evidence type="ECO:0000313" key="2">
    <source>
        <dbReference type="Proteomes" id="UP000095287"/>
    </source>
</evidence>
<proteinExistence type="predicted"/>
<evidence type="ECO:0000256" key="1">
    <source>
        <dbReference type="SAM" id="MobiDB-lite"/>
    </source>
</evidence>
<accession>A0A1I8A7D7</accession>
<feature type="compositionally biased region" description="Low complexity" evidence="1">
    <location>
        <begin position="190"/>
        <end position="201"/>
    </location>
</feature>
<reference evidence="3" key="1">
    <citation type="submission" date="2016-11" db="UniProtKB">
        <authorList>
            <consortium name="WormBaseParasite"/>
        </authorList>
    </citation>
    <scope>IDENTIFICATION</scope>
</reference>
<evidence type="ECO:0000313" key="3">
    <source>
        <dbReference type="WBParaSite" id="L893_g33427.t1"/>
    </source>
</evidence>
<feature type="region of interest" description="Disordered" evidence="1">
    <location>
        <begin position="105"/>
        <end position="130"/>
    </location>
</feature>
<dbReference type="Proteomes" id="UP000095287">
    <property type="component" value="Unplaced"/>
</dbReference>